<evidence type="ECO:0000259" key="5">
    <source>
        <dbReference type="Pfam" id="PF01321"/>
    </source>
</evidence>
<name>A0A1I5Y5N2_9FIRM</name>
<dbReference type="EMBL" id="FOXR01000037">
    <property type="protein sequence ID" value="SFQ39503.1"/>
    <property type="molecule type" value="Genomic_DNA"/>
</dbReference>
<dbReference type="SUPFAM" id="SSF55920">
    <property type="entry name" value="Creatinase/aminopeptidase"/>
    <property type="match status" value="1"/>
</dbReference>
<evidence type="ECO:0000256" key="2">
    <source>
        <dbReference type="ARBA" id="ARBA00022723"/>
    </source>
</evidence>
<dbReference type="CDD" id="cd01085">
    <property type="entry name" value="APP"/>
    <property type="match status" value="1"/>
</dbReference>
<dbReference type="PANTHER" id="PTHR43763:SF6">
    <property type="entry name" value="XAA-PRO AMINOPEPTIDASE 1"/>
    <property type="match status" value="1"/>
</dbReference>
<feature type="domain" description="Peptidase M24" evidence="4">
    <location>
        <begin position="309"/>
        <end position="524"/>
    </location>
</feature>
<accession>A0A1I5Y5N2</accession>
<keyword evidence="7" id="KW-0031">Aminopeptidase</keyword>
<dbReference type="InterPro" id="IPR029149">
    <property type="entry name" value="Creatin/AminoP/Spt16_N"/>
</dbReference>
<reference evidence="7 8" key="1">
    <citation type="submission" date="2016-10" db="EMBL/GenBank/DDBJ databases">
        <authorList>
            <person name="de Groot N.N."/>
        </authorList>
    </citation>
    <scope>NUCLEOTIDE SEQUENCE [LARGE SCALE GENOMIC DNA]</scope>
    <source>
        <strain evidence="7 8">DSM 20678</strain>
    </source>
</reference>
<dbReference type="InterPro" id="IPR033740">
    <property type="entry name" value="Pept_M24B"/>
</dbReference>
<keyword evidence="2" id="KW-0479">Metal-binding</keyword>
<dbReference type="Pfam" id="PF16189">
    <property type="entry name" value="Creatinase_N_2"/>
    <property type="match status" value="1"/>
</dbReference>
<dbReference type="Pfam" id="PF16188">
    <property type="entry name" value="Peptidase_M24_C"/>
    <property type="match status" value="1"/>
</dbReference>
<evidence type="ECO:0000313" key="8">
    <source>
        <dbReference type="Proteomes" id="UP000198577"/>
    </source>
</evidence>
<evidence type="ECO:0000313" key="7">
    <source>
        <dbReference type="EMBL" id="SFQ39503.1"/>
    </source>
</evidence>
<dbReference type="InterPro" id="IPR000994">
    <property type="entry name" value="Pept_M24"/>
</dbReference>
<comment type="similarity">
    <text evidence="1">Belongs to the peptidase M24B family.</text>
</comment>
<keyword evidence="8" id="KW-1185">Reference proteome</keyword>
<dbReference type="InterPro" id="IPR032416">
    <property type="entry name" value="Peptidase_M24_C"/>
</dbReference>
<dbReference type="SUPFAM" id="SSF53092">
    <property type="entry name" value="Creatinase/prolidase N-terminal domain"/>
    <property type="match status" value="2"/>
</dbReference>
<evidence type="ECO:0000259" key="6">
    <source>
        <dbReference type="Pfam" id="PF16188"/>
    </source>
</evidence>
<dbReference type="GO" id="GO:0005737">
    <property type="term" value="C:cytoplasm"/>
    <property type="evidence" value="ECO:0007669"/>
    <property type="project" value="UniProtKB-ARBA"/>
</dbReference>
<evidence type="ECO:0000259" key="4">
    <source>
        <dbReference type="Pfam" id="PF00557"/>
    </source>
</evidence>
<dbReference type="OrthoDB" id="9806388at2"/>
<dbReference type="RefSeq" id="WP_092282739.1">
    <property type="nucleotide sequence ID" value="NZ_FOXR01000037.1"/>
</dbReference>
<keyword evidence="7" id="KW-0645">Protease</keyword>
<feature type="domain" description="Creatinase N-terminal" evidence="5">
    <location>
        <begin position="6"/>
        <end position="141"/>
    </location>
</feature>
<dbReference type="Proteomes" id="UP000198577">
    <property type="component" value="Unassembled WGS sequence"/>
</dbReference>
<dbReference type="InterPro" id="IPR050422">
    <property type="entry name" value="X-Pro_aminopeptidase_P"/>
</dbReference>
<protein>
    <submittedName>
        <fullName evidence="7">Xaa-Pro aminopeptidase</fullName>
    </submittedName>
</protein>
<dbReference type="GO" id="GO:0046872">
    <property type="term" value="F:metal ion binding"/>
    <property type="evidence" value="ECO:0007669"/>
    <property type="project" value="UniProtKB-KW"/>
</dbReference>
<dbReference type="AlphaFoldDB" id="A0A1I5Y5N2"/>
<evidence type="ECO:0000256" key="3">
    <source>
        <dbReference type="ARBA" id="ARBA00022801"/>
    </source>
</evidence>
<organism evidence="7 8">
    <name type="scientific">Caldicoprobacter faecalis</name>
    <dbReference type="NCBI Taxonomy" id="937334"/>
    <lineage>
        <taxon>Bacteria</taxon>
        <taxon>Bacillati</taxon>
        <taxon>Bacillota</taxon>
        <taxon>Clostridia</taxon>
        <taxon>Caldicoprobacterales</taxon>
        <taxon>Caldicoprobacteraceae</taxon>
        <taxon>Caldicoprobacter</taxon>
    </lineage>
</organism>
<dbReference type="FunFam" id="3.90.230.10:FF:000009">
    <property type="entry name" value="xaa-Pro aminopeptidase 2"/>
    <property type="match status" value="1"/>
</dbReference>
<dbReference type="Gene3D" id="3.90.230.10">
    <property type="entry name" value="Creatinase/methionine aminopeptidase superfamily"/>
    <property type="match status" value="1"/>
</dbReference>
<dbReference type="GO" id="GO:0070006">
    <property type="term" value="F:metalloaminopeptidase activity"/>
    <property type="evidence" value="ECO:0007669"/>
    <property type="project" value="InterPro"/>
</dbReference>
<dbReference type="STRING" id="937334.SAMN05444406_13713"/>
<dbReference type="InterPro" id="IPR036005">
    <property type="entry name" value="Creatinase/aminopeptidase-like"/>
</dbReference>
<proteinExistence type="inferred from homology"/>
<feature type="domain" description="Peptidase M24 C-terminal" evidence="6">
    <location>
        <begin position="532"/>
        <end position="592"/>
    </location>
</feature>
<gene>
    <name evidence="7" type="ORF">SAMN05444406_13713</name>
</gene>
<evidence type="ECO:0000256" key="1">
    <source>
        <dbReference type="ARBA" id="ARBA00008766"/>
    </source>
</evidence>
<dbReference type="InterPro" id="IPR000587">
    <property type="entry name" value="Creatinase_N"/>
</dbReference>
<dbReference type="Pfam" id="PF00557">
    <property type="entry name" value="Peptidase_M24"/>
    <property type="match status" value="1"/>
</dbReference>
<dbReference type="PANTHER" id="PTHR43763">
    <property type="entry name" value="XAA-PRO AMINOPEPTIDASE 1"/>
    <property type="match status" value="1"/>
</dbReference>
<dbReference type="Gene3D" id="3.40.350.10">
    <property type="entry name" value="Creatinase/prolidase N-terminal domain"/>
    <property type="match status" value="2"/>
</dbReference>
<keyword evidence="3" id="KW-0378">Hydrolase</keyword>
<dbReference type="FunFam" id="3.40.350.10:FF:000003">
    <property type="entry name" value="Xaa-pro aminopeptidase P"/>
    <property type="match status" value="1"/>
</dbReference>
<sequence length="593" mass="67355">MDVKERINKLREKMLEKGMEAYIVPSSDPHMSEYVAPRWESRKWLSGFTGSAGTLVVTREKSGLWTDGRYYIQAEKQLEGTGIQLFKAGMPGVPDYIEWLRQELPENSCVGICGEVFSVSKVREMEKELSKKGISLTQEFDLVDEIWEGRPPVPQQPVFVHDVAFAGRTAAQKMHMVRQEMAKKGVDYYLVCSLDDVAWLYNIRGSDIAYNPVAIAYALVSLSQAWLFIDRSKVPGDVARLLEENGVIVDDYEKIYGHLAGLKEGDAILFDPAATNSRLYDAMAKGCKKVEDLSIVARLKAVKNEVEIENLKKVHVRDGVAMVKFLYWLEQNLGKEEITEITVAEKLEEFRRQQEGFMGPSFATIAAYKDHAAMMHYQATHETCYTLEKEGFLLIDSGGQYLGGTTDITRTIVLGPITDRQRRDFTLVLKGHINLARARFLYGTTGSNIDILARLPLWEQGIDYKCGTGHGVGYFLNVHEGPQRMSQIPNNVKLEKGMILTNEPGVYIEGQYGIRTENEMLVVEDGETEFGKFLRFEPVTYCPIDLNAIDPGLLNEEEKKWLNEYHSMVYELLSPLLDEKEREWLKVKTRPIE</sequence>
<dbReference type="Pfam" id="PF01321">
    <property type="entry name" value="Creatinase_N"/>
    <property type="match status" value="1"/>
</dbReference>